<feature type="domain" description="Reverse transcriptase/retrotransposon-derived protein RNase H-like" evidence="2">
    <location>
        <begin position="160"/>
        <end position="231"/>
    </location>
</feature>
<dbReference type="InterPro" id="IPR043502">
    <property type="entry name" value="DNA/RNA_pol_sf"/>
</dbReference>
<organism evidence="3 4">
    <name type="scientific">Tanacetum coccineum</name>
    <dbReference type="NCBI Taxonomy" id="301880"/>
    <lineage>
        <taxon>Eukaryota</taxon>
        <taxon>Viridiplantae</taxon>
        <taxon>Streptophyta</taxon>
        <taxon>Embryophyta</taxon>
        <taxon>Tracheophyta</taxon>
        <taxon>Spermatophyta</taxon>
        <taxon>Magnoliopsida</taxon>
        <taxon>eudicotyledons</taxon>
        <taxon>Gunneridae</taxon>
        <taxon>Pentapetalae</taxon>
        <taxon>asterids</taxon>
        <taxon>campanulids</taxon>
        <taxon>Asterales</taxon>
        <taxon>Asteraceae</taxon>
        <taxon>Asteroideae</taxon>
        <taxon>Anthemideae</taxon>
        <taxon>Anthemidinae</taxon>
        <taxon>Tanacetum</taxon>
    </lineage>
</organism>
<dbReference type="PANTHER" id="PTHR24559">
    <property type="entry name" value="TRANSPOSON TY3-I GAG-POL POLYPROTEIN"/>
    <property type="match status" value="1"/>
</dbReference>
<dbReference type="Pfam" id="PF17919">
    <property type="entry name" value="RT_RNaseH_2"/>
    <property type="match status" value="1"/>
</dbReference>
<proteinExistence type="predicted"/>
<evidence type="ECO:0000313" key="3">
    <source>
        <dbReference type="EMBL" id="GJT77082.1"/>
    </source>
</evidence>
<dbReference type="SUPFAM" id="SSF56672">
    <property type="entry name" value="DNA/RNA polymerases"/>
    <property type="match status" value="1"/>
</dbReference>
<comment type="caution">
    <text evidence="3">The sequence shown here is derived from an EMBL/GenBank/DDBJ whole genome shotgun (WGS) entry which is preliminary data.</text>
</comment>
<keyword evidence="4" id="KW-1185">Reference proteome</keyword>
<dbReference type="Gene3D" id="3.10.10.10">
    <property type="entry name" value="HIV Type 1 Reverse Transcriptase, subunit A, domain 1"/>
    <property type="match status" value="1"/>
</dbReference>
<dbReference type="Pfam" id="PF00078">
    <property type="entry name" value="RVT_1"/>
    <property type="match status" value="1"/>
</dbReference>
<name>A0ABQ5GQ51_9ASTR</name>
<evidence type="ECO:0000259" key="2">
    <source>
        <dbReference type="Pfam" id="PF17919"/>
    </source>
</evidence>
<accession>A0ABQ5GQ51</accession>
<gene>
    <name evidence="3" type="ORF">Tco_1043807</name>
</gene>
<evidence type="ECO:0000313" key="4">
    <source>
        <dbReference type="Proteomes" id="UP001151760"/>
    </source>
</evidence>
<dbReference type="InterPro" id="IPR041577">
    <property type="entry name" value="RT_RNaseH_2"/>
</dbReference>
<dbReference type="CDD" id="cd01647">
    <property type="entry name" value="RT_LTR"/>
    <property type="match status" value="1"/>
</dbReference>
<protein>
    <submittedName>
        <fullName evidence="3">Retrotransposon protein, putative, ty3-gypsy subclass</fullName>
    </submittedName>
</protein>
<evidence type="ECO:0000259" key="1">
    <source>
        <dbReference type="Pfam" id="PF00078"/>
    </source>
</evidence>
<reference evidence="3" key="1">
    <citation type="journal article" date="2022" name="Int. J. Mol. Sci.">
        <title>Draft Genome of Tanacetum Coccineum: Genomic Comparison of Closely Related Tanacetum-Family Plants.</title>
        <authorList>
            <person name="Yamashiro T."/>
            <person name="Shiraishi A."/>
            <person name="Nakayama K."/>
            <person name="Satake H."/>
        </authorList>
    </citation>
    <scope>NUCLEOTIDE SEQUENCE</scope>
</reference>
<dbReference type="InterPro" id="IPR043128">
    <property type="entry name" value="Rev_trsase/Diguanyl_cyclase"/>
</dbReference>
<dbReference type="Gene3D" id="3.30.70.270">
    <property type="match status" value="2"/>
</dbReference>
<reference evidence="3" key="2">
    <citation type="submission" date="2022-01" db="EMBL/GenBank/DDBJ databases">
        <authorList>
            <person name="Yamashiro T."/>
            <person name="Shiraishi A."/>
            <person name="Satake H."/>
            <person name="Nakayama K."/>
        </authorList>
    </citation>
    <scope>NUCLEOTIDE SEQUENCE</scope>
</reference>
<dbReference type="InterPro" id="IPR000477">
    <property type="entry name" value="RT_dom"/>
</dbReference>
<sequence>MLSIYLPKSDSYVHFIHPLEDVKQYSNPIASQTLSVTSAKTTSFPSWGAPVLFVKKKNGREFLFKIDLRSGYHQLKIQEEDIPKTAFQTRYGHYEFIVMPFGLTNAPAAFMDDILIYSKSSKDHETHLRQVLSMLKQEKLYAKFSKCEFWLREVQFLGHVLKQKLSQAPVLVLPEGNDDMEVYCDASSNGLGCVLIQRGRVIAYTSIQLKKEEEEYPTHDLELAAVVFALKL</sequence>
<dbReference type="EMBL" id="BQNB010018681">
    <property type="protein sequence ID" value="GJT77082.1"/>
    <property type="molecule type" value="Genomic_DNA"/>
</dbReference>
<dbReference type="InterPro" id="IPR053134">
    <property type="entry name" value="RNA-dir_DNA_polymerase"/>
</dbReference>
<feature type="domain" description="Reverse transcriptase" evidence="1">
    <location>
        <begin position="40"/>
        <end position="110"/>
    </location>
</feature>
<dbReference type="Proteomes" id="UP001151760">
    <property type="component" value="Unassembled WGS sequence"/>
</dbReference>
<dbReference type="PANTHER" id="PTHR24559:SF427">
    <property type="entry name" value="RNA-DIRECTED DNA POLYMERASE"/>
    <property type="match status" value="1"/>
</dbReference>